<name>A0A938YEL9_9ACTN</name>
<keyword evidence="2" id="KW-1133">Transmembrane helix</keyword>
<sequence length="184" mass="19166">MPLLVFVLLEIVVLLAVGSWIGVGWTLLALLASTVLGVLLARREGARALRALSGAGRRGALPAEEVTDGLLIALGGVLFIVPGFVSDLLGLLLLLPPTRHLIGHRMVRAAERRTPGLRTLRIRTGGPIIDGSVDGSVDGSTRGSATRRPTGAPVIDGTVVDGTVVDGTVVDEPDTSGRPDLRKH</sequence>
<dbReference type="Proteomes" id="UP000663792">
    <property type="component" value="Unassembled WGS sequence"/>
</dbReference>
<dbReference type="RefSeq" id="WP_205259734.1">
    <property type="nucleotide sequence ID" value="NZ_JAERWK010000008.1"/>
</dbReference>
<dbReference type="PANTHER" id="PTHR35335">
    <property type="entry name" value="UPF0716 PROTEIN FXSA"/>
    <property type="match status" value="1"/>
</dbReference>
<protein>
    <submittedName>
        <fullName evidence="3">FxsA family protein</fullName>
    </submittedName>
</protein>
<reference evidence="3" key="1">
    <citation type="submission" date="2021-01" db="EMBL/GenBank/DDBJ databases">
        <title>YIM 132084 draft genome.</title>
        <authorList>
            <person name="An D."/>
        </authorList>
    </citation>
    <scope>NUCLEOTIDE SEQUENCE</scope>
    <source>
        <strain evidence="3">YIM 132084</strain>
    </source>
</reference>
<feature type="region of interest" description="Disordered" evidence="1">
    <location>
        <begin position="133"/>
        <end position="152"/>
    </location>
</feature>
<proteinExistence type="predicted"/>
<evidence type="ECO:0000313" key="4">
    <source>
        <dbReference type="Proteomes" id="UP000663792"/>
    </source>
</evidence>
<organism evidence="3 4">
    <name type="scientific">Nakamurella leprariae</name>
    <dbReference type="NCBI Taxonomy" id="2803911"/>
    <lineage>
        <taxon>Bacteria</taxon>
        <taxon>Bacillati</taxon>
        <taxon>Actinomycetota</taxon>
        <taxon>Actinomycetes</taxon>
        <taxon>Nakamurellales</taxon>
        <taxon>Nakamurellaceae</taxon>
        <taxon>Nakamurella</taxon>
    </lineage>
</organism>
<feature type="transmembrane region" description="Helical" evidence="2">
    <location>
        <begin position="70"/>
        <end position="95"/>
    </location>
</feature>
<feature type="transmembrane region" description="Helical" evidence="2">
    <location>
        <begin position="7"/>
        <end position="40"/>
    </location>
</feature>
<dbReference type="NCBIfam" id="NF008528">
    <property type="entry name" value="PRK11463.1-2"/>
    <property type="match status" value="1"/>
</dbReference>
<dbReference type="InterPro" id="IPR007313">
    <property type="entry name" value="FxsA"/>
</dbReference>
<gene>
    <name evidence="3" type="ORF">JL106_05660</name>
</gene>
<evidence type="ECO:0000256" key="1">
    <source>
        <dbReference type="SAM" id="MobiDB-lite"/>
    </source>
</evidence>
<evidence type="ECO:0000256" key="2">
    <source>
        <dbReference type="SAM" id="Phobius"/>
    </source>
</evidence>
<dbReference type="EMBL" id="JAERWK010000008">
    <property type="protein sequence ID" value="MBM9466769.1"/>
    <property type="molecule type" value="Genomic_DNA"/>
</dbReference>
<dbReference type="GO" id="GO:0016020">
    <property type="term" value="C:membrane"/>
    <property type="evidence" value="ECO:0007669"/>
    <property type="project" value="InterPro"/>
</dbReference>
<keyword evidence="2" id="KW-0472">Membrane</keyword>
<keyword evidence="2" id="KW-0812">Transmembrane</keyword>
<dbReference type="AlphaFoldDB" id="A0A938YEL9"/>
<dbReference type="Pfam" id="PF04186">
    <property type="entry name" value="FxsA"/>
    <property type="match status" value="1"/>
</dbReference>
<accession>A0A938YEL9</accession>
<evidence type="ECO:0000313" key="3">
    <source>
        <dbReference type="EMBL" id="MBM9466769.1"/>
    </source>
</evidence>
<keyword evidence="4" id="KW-1185">Reference proteome</keyword>
<dbReference type="PANTHER" id="PTHR35335:SF1">
    <property type="entry name" value="UPF0716 PROTEIN FXSA"/>
    <property type="match status" value="1"/>
</dbReference>
<comment type="caution">
    <text evidence="3">The sequence shown here is derived from an EMBL/GenBank/DDBJ whole genome shotgun (WGS) entry which is preliminary data.</text>
</comment>